<name>A0A919SBP3_9ACTN</name>
<evidence type="ECO:0000313" key="3">
    <source>
        <dbReference type="Proteomes" id="UP000681340"/>
    </source>
</evidence>
<dbReference type="RefSeq" id="WP_212989254.1">
    <property type="nucleotide sequence ID" value="NZ_BAABEA010000008.1"/>
</dbReference>
<sequence length="92" mass="9557">MTSAAQVSLGPQPQDPLPTPAFGVAGTGQAGICAEILGDVNDPPKIADCRRLILFRDNFDLDYLDVAPRSADLLIANGTLRAGQLSLSGFCG</sequence>
<dbReference type="Proteomes" id="UP000681340">
    <property type="component" value="Unassembled WGS sequence"/>
</dbReference>
<dbReference type="EMBL" id="BOQL01000026">
    <property type="protein sequence ID" value="GIM68654.1"/>
    <property type="molecule type" value="Genomic_DNA"/>
</dbReference>
<gene>
    <name evidence="2" type="ORF">Aau02nite_32680</name>
</gene>
<reference evidence="2" key="1">
    <citation type="submission" date="2021-03" db="EMBL/GenBank/DDBJ databases">
        <title>Whole genome shotgun sequence of Actinoplanes auranticolor NBRC 12245.</title>
        <authorList>
            <person name="Komaki H."/>
            <person name="Tamura T."/>
        </authorList>
    </citation>
    <scope>NUCLEOTIDE SEQUENCE</scope>
    <source>
        <strain evidence="2">NBRC 12245</strain>
    </source>
</reference>
<keyword evidence="3" id="KW-1185">Reference proteome</keyword>
<dbReference type="AlphaFoldDB" id="A0A919SBP3"/>
<evidence type="ECO:0000313" key="2">
    <source>
        <dbReference type="EMBL" id="GIM68654.1"/>
    </source>
</evidence>
<comment type="caution">
    <text evidence="2">The sequence shown here is derived from an EMBL/GenBank/DDBJ whole genome shotgun (WGS) entry which is preliminary data.</text>
</comment>
<evidence type="ECO:0000256" key="1">
    <source>
        <dbReference type="SAM" id="MobiDB-lite"/>
    </source>
</evidence>
<proteinExistence type="predicted"/>
<protein>
    <submittedName>
        <fullName evidence="2">Uncharacterized protein</fullName>
    </submittedName>
</protein>
<feature type="compositionally biased region" description="Polar residues" evidence="1">
    <location>
        <begin position="1"/>
        <end position="11"/>
    </location>
</feature>
<organism evidence="2 3">
    <name type="scientific">Actinoplanes auranticolor</name>
    <dbReference type="NCBI Taxonomy" id="47988"/>
    <lineage>
        <taxon>Bacteria</taxon>
        <taxon>Bacillati</taxon>
        <taxon>Actinomycetota</taxon>
        <taxon>Actinomycetes</taxon>
        <taxon>Micromonosporales</taxon>
        <taxon>Micromonosporaceae</taxon>
        <taxon>Actinoplanes</taxon>
    </lineage>
</organism>
<accession>A0A919SBP3</accession>
<feature type="region of interest" description="Disordered" evidence="1">
    <location>
        <begin position="1"/>
        <end position="21"/>
    </location>
</feature>